<accession>A0ABP8CKH3</accession>
<dbReference type="Proteomes" id="UP001501682">
    <property type="component" value="Unassembled WGS sequence"/>
</dbReference>
<name>A0ABP8CKH3_9FLAO</name>
<evidence type="ECO:0000313" key="2">
    <source>
        <dbReference type="Proteomes" id="UP001501682"/>
    </source>
</evidence>
<gene>
    <name evidence="1" type="ORF">GCM10022292_01870</name>
</gene>
<dbReference type="EMBL" id="BAABCB010000002">
    <property type="protein sequence ID" value="GAA4240227.1"/>
    <property type="molecule type" value="Genomic_DNA"/>
</dbReference>
<sequence length="117" mass="13363">MRHLEVLVVSKDTTIPRILNWKVSTVDTIEMAIEKIQQRPYNVVAISNKFNLIDKVKLSQVVSVLSDNAILVEYTDNKILAETVKAAYWRANKPSSQSNYLDNSFEITLANRINLNK</sequence>
<protein>
    <submittedName>
        <fullName evidence="1">Uncharacterized protein</fullName>
    </submittedName>
</protein>
<evidence type="ECO:0000313" key="1">
    <source>
        <dbReference type="EMBL" id="GAA4240227.1"/>
    </source>
</evidence>
<dbReference type="RefSeq" id="WP_344711930.1">
    <property type="nucleotide sequence ID" value="NZ_BAABCB010000002.1"/>
</dbReference>
<reference evidence="2" key="1">
    <citation type="journal article" date="2019" name="Int. J. Syst. Evol. Microbiol.">
        <title>The Global Catalogue of Microorganisms (GCM) 10K type strain sequencing project: providing services to taxonomists for standard genome sequencing and annotation.</title>
        <authorList>
            <consortium name="The Broad Institute Genomics Platform"/>
            <consortium name="The Broad Institute Genome Sequencing Center for Infectious Disease"/>
            <person name="Wu L."/>
            <person name="Ma J."/>
        </authorList>
    </citation>
    <scope>NUCLEOTIDE SEQUENCE [LARGE SCALE GENOMIC DNA]</scope>
    <source>
        <strain evidence="2">JCM 17633</strain>
    </source>
</reference>
<keyword evidence="2" id="KW-1185">Reference proteome</keyword>
<proteinExistence type="predicted"/>
<organism evidence="1 2">
    <name type="scientific">Winogradskyella damuponensis</name>
    <dbReference type="NCBI Taxonomy" id="943939"/>
    <lineage>
        <taxon>Bacteria</taxon>
        <taxon>Pseudomonadati</taxon>
        <taxon>Bacteroidota</taxon>
        <taxon>Flavobacteriia</taxon>
        <taxon>Flavobacteriales</taxon>
        <taxon>Flavobacteriaceae</taxon>
        <taxon>Winogradskyella</taxon>
    </lineage>
</organism>
<comment type="caution">
    <text evidence="1">The sequence shown here is derived from an EMBL/GenBank/DDBJ whole genome shotgun (WGS) entry which is preliminary data.</text>
</comment>